<dbReference type="GO" id="GO:0012505">
    <property type="term" value="C:endomembrane system"/>
    <property type="evidence" value="ECO:0007669"/>
    <property type="project" value="TreeGrafter"/>
</dbReference>
<evidence type="ECO:0000256" key="1">
    <source>
        <dbReference type="ARBA" id="ARBA00004141"/>
    </source>
</evidence>
<accession>A0A1F8AFT8</accession>
<evidence type="ECO:0000256" key="4">
    <source>
        <dbReference type="ARBA" id="ARBA00022989"/>
    </source>
</evidence>
<keyword evidence="5 7" id="KW-0472">Membrane</keyword>
<dbReference type="PANTHER" id="PTHR21347">
    <property type="entry name" value="CLEFT LIP AND PALATE ASSOCIATED TRANSMEMBRANE PROTEIN-RELATED"/>
    <property type="match status" value="1"/>
</dbReference>
<dbReference type="InterPro" id="IPR008429">
    <property type="entry name" value="CLPTM1"/>
</dbReference>
<keyword evidence="4 7" id="KW-1133">Transmembrane helix</keyword>
<evidence type="ECO:0000256" key="7">
    <source>
        <dbReference type="SAM" id="Phobius"/>
    </source>
</evidence>
<dbReference type="GeneID" id="34444574"/>
<dbReference type="GO" id="GO:0000776">
    <property type="term" value="C:kinetochore"/>
    <property type="evidence" value="ECO:0007669"/>
    <property type="project" value="InterPro"/>
</dbReference>
<dbReference type="CDD" id="cd22647">
    <property type="entry name" value="CTF3_NTD_HEAT"/>
    <property type="match status" value="1"/>
</dbReference>
<dbReference type="STRING" id="109264.A0A1F8AFT8"/>
<dbReference type="EMBL" id="LYCR01000004">
    <property type="protein sequence ID" value="OGM50168.1"/>
    <property type="molecule type" value="Genomic_DNA"/>
</dbReference>
<feature type="transmembrane region" description="Helical" evidence="7">
    <location>
        <begin position="475"/>
        <end position="494"/>
    </location>
</feature>
<dbReference type="InterPro" id="IPR012485">
    <property type="entry name" value="CENP-I"/>
</dbReference>
<feature type="region of interest" description="Disordered" evidence="6">
    <location>
        <begin position="596"/>
        <end position="657"/>
    </location>
</feature>
<gene>
    <name evidence="8" type="ORF">ABOM_001184</name>
</gene>
<comment type="similarity">
    <text evidence="2">Belongs to the CLPTM1 family.</text>
</comment>
<feature type="compositionally biased region" description="Basic and acidic residues" evidence="6">
    <location>
        <begin position="611"/>
        <end position="620"/>
    </location>
</feature>
<protein>
    <recommendedName>
        <fullName evidence="10">CLPTM1 domain protein</fullName>
    </recommendedName>
</protein>
<reference evidence="8 9" key="1">
    <citation type="journal article" date="2016" name="Genome Biol. Evol.">
        <title>Draft genome sequence of an aflatoxigenic Aspergillus species, A. bombycis.</title>
        <authorList>
            <person name="Moore G.G."/>
            <person name="Mack B.M."/>
            <person name="Beltz S.B."/>
            <person name="Gilbert M.K."/>
        </authorList>
    </citation>
    <scope>NUCLEOTIDE SEQUENCE [LARGE SCALE GENOMIC DNA]</scope>
    <source>
        <strain evidence="9">NRRL 26010</strain>
    </source>
</reference>
<organism evidence="8 9">
    <name type="scientific">Aspergillus bombycis</name>
    <dbReference type="NCBI Taxonomy" id="109264"/>
    <lineage>
        <taxon>Eukaryota</taxon>
        <taxon>Fungi</taxon>
        <taxon>Dikarya</taxon>
        <taxon>Ascomycota</taxon>
        <taxon>Pezizomycotina</taxon>
        <taxon>Eurotiomycetes</taxon>
        <taxon>Eurotiomycetidae</taxon>
        <taxon>Eurotiales</taxon>
        <taxon>Aspergillaceae</taxon>
        <taxon>Aspergillus</taxon>
    </lineage>
</organism>
<dbReference type="Pfam" id="PF05602">
    <property type="entry name" value="CLPTM1"/>
    <property type="match status" value="1"/>
</dbReference>
<keyword evidence="9" id="KW-1185">Reference proteome</keyword>
<evidence type="ECO:0000256" key="5">
    <source>
        <dbReference type="ARBA" id="ARBA00023136"/>
    </source>
</evidence>
<sequence length="1375" mass="154760">MPEQRQRRDEPESSSGFKGALQGLAFFLLTQFIFSQFFGGRQQNDAGSSGKPGGIPTFADRPARSEITEYSAIPDMINPIWPSDSALDMNIYVSPSVVLPTVKSGPASQLVLNEKNFTLGNYSDTREIDTTIKIPKEVQQNGTLFAHFMLGLSGHQLDPSAKDYSTDSAIYFFRPLNQYLPKKKAKKLKNLLAGSDEAEEEVEENTPEVSIASYYHPNFTVSLIPDSGTQRFRQIHPAVRSQVQLEASGARDASGKNGWYYPIVYLNTFWQLKSHMMELNSTVETVPLRITLNNLQNWKFSMMASVDDSAKQTARQAAFGASTPGGGDGTEFEMVKEVLLDTNIWLLGTTGVVTILHMVFETLAFKNDIAHWRKKKDVVGTSVRTILANVFMQAVVFLYLMDNSDNTSWMILASQGFGILLEAWKITKTVDVRLRQPSPNSFFSFLPFVVVFEDKHKLTETEQKTKEYDEIAFRYLYIVAVPLLAAYAVYSLVYNTHKSWYSYIIETLVGSVYAYGFLMMVPSLYINYRLKSVAHMPGKALMYKFLNTFIDDLFAFTVKMPWLHRLATLRDDVIFFVWLYQGWKYRVDYTRVNEFGQGGDSDAEEEPPAVDTKDVKEKTETPASSQASGKDASKSSTRKRKLIMSSDTDTGAEPRPTGLLDAIKRLEAVASVPSKQRDTDAGELAKTIATYAYEGGLSQIALERLVKIITRRSQLDQGTITALIKNLYPVDSVPSSLVTQIVCCLGPNKNNPSPATQSLLLRWLIMVHEFLADRSHLSKLYAVLFNHLDMISLRKPLCHLLSLVTRRKHVKPFRIQALMELVVTSGGDERELVTLLKVFKNYCPDVIVGDLGVSGRKGLFFKHPDPEWSSHVRLLQDTNMERLQATQPANFQVVHRGISKRSKMEVLVPDVQTSRVSYGRTSLEELRGVDHFVDKLDKIELPNQIISMIGDGIAQKYLFLVQPKFASHRLADWWRSFFNETLEDAEEKDEKLESLSYIMSLAVGYVQYTKEIPPPVATFLKSYLLSWNGRDLREQIFYLLEYLDIEDYDSVKQDFLVPLEHAVLTDKMFPRSSLLDFYASIIRQWGVKLRTQPFTLEESKPLGRLISHAELLALSILECPAAVQQAPPDNMESPRPAALSVTEFYCVLAELFSHSHLNGNIRIAIPMAPTVYTLIFTPISSIISIMSSVLASYKSAFEASLTSQVLQTPGSAESLYPTQLVGQFNGYIMDICNLIWRNRGLNGEDPNALGCLIPAPTIAALTQYVRDATDSSRERKREATFTYNLSSIFSLSHNVALCNMSAACFADIEESDLSENQPRLKRPVTQKALSALEKEGGIKVAWQEYRVRMLDWLEGTGSIGIGSLMRSTMKALRKE</sequence>
<comment type="subcellular location">
    <subcellularLocation>
        <location evidence="1">Membrane</location>
        <topology evidence="1">Multi-pass membrane protein</topology>
    </subcellularLocation>
</comment>
<comment type="caution">
    <text evidence="8">The sequence shown here is derived from an EMBL/GenBank/DDBJ whole genome shotgun (WGS) entry which is preliminary data.</text>
</comment>
<dbReference type="Proteomes" id="UP000179179">
    <property type="component" value="Unassembled WGS sequence"/>
</dbReference>
<dbReference type="PANTHER" id="PTHR21347:SF0">
    <property type="entry name" value="LIPID SCRAMBLASE CLPTM1L"/>
    <property type="match status" value="1"/>
</dbReference>
<proteinExistence type="inferred from homology"/>
<evidence type="ECO:0000256" key="6">
    <source>
        <dbReference type="SAM" id="MobiDB-lite"/>
    </source>
</evidence>
<keyword evidence="3 7" id="KW-0812">Transmembrane</keyword>
<dbReference type="Pfam" id="PF07778">
    <property type="entry name" value="CENP-I"/>
    <property type="match status" value="1"/>
</dbReference>
<evidence type="ECO:0000313" key="9">
    <source>
        <dbReference type="Proteomes" id="UP000179179"/>
    </source>
</evidence>
<evidence type="ECO:0008006" key="10">
    <source>
        <dbReference type="Google" id="ProtNLM"/>
    </source>
</evidence>
<evidence type="ECO:0000313" key="8">
    <source>
        <dbReference type="EMBL" id="OGM50168.1"/>
    </source>
</evidence>
<feature type="transmembrane region" description="Helical" evidence="7">
    <location>
        <begin position="500"/>
        <end position="526"/>
    </location>
</feature>
<feature type="transmembrane region" description="Helical" evidence="7">
    <location>
        <begin position="377"/>
        <end position="401"/>
    </location>
</feature>
<evidence type="ECO:0000256" key="3">
    <source>
        <dbReference type="ARBA" id="ARBA00022692"/>
    </source>
</evidence>
<dbReference type="OrthoDB" id="378564at2759"/>
<name>A0A1F8AFT8_9EURO</name>
<dbReference type="RefSeq" id="XP_022393885.1">
    <property type="nucleotide sequence ID" value="XM_022528314.1"/>
</dbReference>
<feature type="transmembrane region" description="Helical" evidence="7">
    <location>
        <begin position="344"/>
        <end position="365"/>
    </location>
</feature>
<dbReference type="GO" id="GO:0016020">
    <property type="term" value="C:membrane"/>
    <property type="evidence" value="ECO:0007669"/>
    <property type="project" value="UniProtKB-SubCell"/>
</dbReference>
<evidence type="ECO:0000256" key="2">
    <source>
        <dbReference type="ARBA" id="ARBA00009310"/>
    </source>
</evidence>